<dbReference type="GO" id="GO:0016747">
    <property type="term" value="F:acyltransferase activity, transferring groups other than amino-acyl groups"/>
    <property type="evidence" value="ECO:0007669"/>
    <property type="project" value="InterPro"/>
</dbReference>
<dbReference type="AlphaFoldDB" id="A0A9Q8QC21"/>
<dbReference type="CDD" id="cd04301">
    <property type="entry name" value="NAT_SF"/>
    <property type="match status" value="1"/>
</dbReference>
<dbReference type="OrthoDB" id="4923270at2759"/>
<dbReference type="KEGG" id="ptkz:JDV02_004211"/>
<dbReference type="PANTHER" id="PTHR42791:SF2">
    <property type="entry name" value="N-ACETYLTRANSFERASE DOMAIN-CONTAINING PROTEIN"/>
    <property type="match status" value="1"/>
</dbReference>
<dbReference type="InterPro" id="IPR052523">
    <property type="entry name" value="Trichothecene_AcTrans"/>
</dbReference>
<dbReference type="InterPro" id="IPR000182">
    <property type="entry name" value="GNAT_dom"/>
</dbReference>
<evidence type="ECO:0000313" key="3">
    <source>
        <dbReference type="Proteomes" id="UP000829364"/>
    </source>
</evidence>
<gene>
    <name evidence="2" type="ORF">JDV02_004211</name>
</gene>
<organism evidence="2 3">
    <name type="scientific">Purpureocillium takamizusanense</name>
    <dbReference type="NCBI Taxonomy" id="2060973"/>
    <lineage>
        <taxon>Eukaryota</taxon>
        <taxon>Fungi</taxon>
        <taxon>Dikarya</taxon>
        <taxon>Ascomycota</taxon>
        <taxon>Pezizomycotina</taxon>
        <taxon>Sordariomycetes</taxon>
        <taxon>Hypocreomycetidae</taxon>
        <taxon>Hypocreales</taxon>
        <taxon>Ophiocordycipitaceae</taxon>
        <taxon>Purpureocillium</taxon>
    </lineage>
</organism>
<proteinExistence type="predicted"/>
<name>A0A9Q8QC21_9HYPO</name>
<dbReference type="Gene3D" id="3.40.630.30">
    <property type="match status" value="1"/>
</dbReference>
<dbReference type="RefSeq" id="XP_047841385.1">
    <property type="nucleotide sequence ID" value="XM_047985408.1"/>
</dbReference>
<keyword evidence="3" id="KW-1185">Reference proteome</keyword>
<dbReference type="SUPFAM" id="SSF55729">
    <property type="entry name" value="Acyl-CoA N-acyltransferases (Nat)"/>
    <property type="match status" value="1"/>
</dbReference>
<accession>A0A9Q8QC21</accession>
<dbReference type="PANTHER" id="PTHR42791">
    <property type="entry name" value="GNAT FAMILY ACETYLTRANSFERASE"/>
    <property type="match status" value="1"/>
</dbReference>
<dbReference type="Pfam" id="PF13508">
    <property type="entry name" value="Acetyltransf_7"/>
    <property type="match status" value="1"/>
</dbReference>
<protein>
    <recommendedName>
        <fullName evidence="1">N-acetyltransferase domain-containing protein</fullName>
    </recommendedName>
</protein>
<dbReference type="InterPro" id="IPR016181">
    <property type="entry name" value="Acyl_CoA_acyltransferase"/>
</dbReference>
<dbReference type="PROSITE" id="PS51186">
    <property type="entry name" value="GNAT"/>
    <property type="match status" value="1"/>
</dbReference>
<reference evidence="2" key="1">
    <citation type="submission" date="2021-11" db="EMBL/GenBank/DDBJ databases">
        <title>Purpureocillium_takamizusanense_genome.</title>
        <authorList>
            <person name="Nguyen N.-H."/>
        </authorList>
    </citation>
    <scope>NUCLEOTIDE SEQUENCE</scope>
    <source>
        <strain evidence="2">PT3</strain>
    </source>
</reference>
<dbReference type="GeneID" id="72066166"/>
<dbReference type="Proteomes" id="UP000829364">
    <property type="component" value="Chromosome 3"/>
</dbReference>
<evidence type="ECO:0000313" key="2">
    <source>
        <dbReference type="EMBL" id="UNI17904.1"/>
    </source>
</evidence>
<sequence length="247" mass="27853">MAAAIVIRSATAADQDAIARIHYEALNAYHDFYAAFFRTHPRELLTQSTRRAFAETNFTFLVAEETTINGSETVGFIRYKIVQARPDNAQDEKSVESSQPSLLARKDHLEHIWERFTEREKEMDACYEAAATGKRHFFVNHLMVHPRHQRRGVGGMLLREVTARSDDEGVPTLIVASAEARGLYVRCGFAVLGEWTIDNGYWAAEIERHEQELGIGDSRGLGAKFKGVKEIEAYMIREPPAVRLADG</sequence>
<feature type="domain" description="N-acetyltransferase" evidence="1">
    <location>
        <begin position="5"/>
        <end position="207"/>
    </location>
</feature>
<evidence type="ECO:0000259" key="1">
    <source>
        <dbReference type="PROSITE" id="PS51186"/>
    </source>
</evidence>
<dbReference type="EMBL" id="CP086356">
    <property type="protein sequence ID" value="UNI17904.1"/>
    <property type="molecule type" value="Genomic_DNA"/>
</dbReference>